<reference evidence="1 2" key="1">
    <citation type="submission" date="2014-04" db="EMBL/GenBank/DDBJ databases">
        <authorList>
            <consortium name="DOE Joint Genome Institute"/>
            <person name="Kuo A."/>
            <person name="Tarkka M."/>
            <person name="Buscot F."/>
            <person name="Kohler A."/>
            <person name="Nagy L.G."/>
            <person name="Floudas D."/>
            <person name="Copeland A."/>
            <person name="Barry K.W."/>
            <person name="Cichocki N."/>
            <person name="Veneault-Fourrey C."/>
            <person name="LaButti K."/>
            <person name="Lindquist E.A."/>
            <person name="Lipzen A."/>
            <person name="Lundell T."/>
            <person name="Morin E."/>
            <person name="Murat C."/>
            <person name="Sun H."/>
            <person name="Tunlid A."/>
            <person name="Henrissat B."/>
            <person name="Grigoriev I.V."/>
            <person name="Hibbett D.S."/>
            <person name="Martin F."/>
            <person name="Nordberg H.P."/>
            <person name="Cantor M.N."/>
            <person name="Hua S.X."/>
        </authorList>
    </citation>
    <scope>NUCLEOTIDE SEQUENCE [LARGE SCALE GENOMIC DNA]</scope>
    <source>
        <strain evidence="1 2">F 1598</strain>
    </source>
</reference>
<dbReference type="HOGENOM" id="CLU_082760_2_2_1"/>
<organism evidence="1 2">
    <name type="scientific">Piloderma croceum (strain F 1598)</name>
    <dbReference type="NCBI Taxonomy" id="765440"/>
    <lineage>
        <taxon>Eukaryota</taxon>
        <taxon>Fungi</taxon>
        <taxon>Dikarya</taxon>
        <taxon>Basidiomycota</taxon>
        <taxon>Agaricomycotina</taxon>
        <taxon>Agaricomycetes</taxon>
        <taxon>Agaricomycetidae</taxon>
        <taxon>Atheliales</taxon>
        <taxon>Atheliaceae</taxon>
        <taxon>Piloderma</taxon>
    </lineage>
</organism>
<accession>A0A0C3BVF8</accession>
<evidence type="ECO:0000313" key="1">
    <source>
        <dbReference type="EMBL" id="KIM81347.1"/>
    </source>
</evidence>
<dbReference type="PANTHER" id="PTHR34846">
    <property type="entry name" value="4-CARBOXYMUCONOLACTONE DECARBOXYLASE FAMILY PROTEIN (AFU_ORTHOLOGUE AFUA_6G11590)"/>
    <property type="match status" value="1"/>
</dbReference>
<dbReference type="STRING" id="765440.A0A0C3BVF8"/>
<keyword evidence="2" id="KW-1185">Reference proteome</keyword>
<dbReference type="Gene3D" id="1.20.1290.10">
    <property type="entry name" value="AhpD-like"/>
    <property type="match status" value="1"/>
</dbReference>
<reference evidence="2" key="2">
    <citation type="submission" date="2015-01" db="EMBL/GenBank/DDBJ databases">
        <title>Evolutionary Origins and Diversification of the Mycorrhizal Mutualists.</title>
        <authorList>
            <consortium name="DOE Joint Genome Institute"/>
            <consortium name="Mycorrhizal Genomics Consortium"/>
            <person name="Kohler A."/>
            <person name="Kuo A."/>
            <person name="Nagy L.G."/>
            <person name="Floudas D."/>
            <person name="Copeland A."/>
            <person name="Barry K.W."/>
            <person name="Cichocki N."/>
            <person name="Veneault-Fourrey C."/>
            <person name="LaButti K."/>
            <person name="Lindquist E.A."/>
            <person name="Lipzen A."/>
            <person name="Lundell T."/>
            <person name="Morin E."/>
            <person name="Murat C."/>
            <person name="Riley R."/>
            <person name="Ohm R."/>
            <person name="Sun H."/>
            <person name="Tunlid A."/>
            <person name="Henrissat B."/>
            <person name="Grigoriev I.V."/>
            <person name="Hibbett D.S."/>
            <person name="Martin F."/>
        </authorList>
    </citation>
    <scope>NUCLEOTIDE SEQUENCE [LARGE SCALE GENOMIC DNA]</scope>
    <source>
        <strain evidence="2">F 1598</strain>
    </source>
</reference>
<dbReference type="OrthoDB" id="2567457at2759"/>
<dbReference type="Proteomes" id="UP000054166">
    <property type="component" value="Unassembled WGS sequence"/>
</dbReference>
<dbReference type="InterPro" id="IPR029032">
    <property type="entry name" value="AhpD-like"/>
</dbReference>
<gene>
    <name evidence="1" type="ORF">PILCRDRAFT_787529</name>
</gene>
<dbReference type="InParanoid" id="A0A0C3BVF8"/>
<dbReference type="EMBL" id="KN832999">
    <property type="protein sequence ID" value="KIM81347.1"/>
    <property type="molecule type" value="Genomic_DNA"/>
</dbReference>
<protein>
    <submittedName>
        <fullName evidence="1">Uncharacterized protein</fullName>
    </submittedName>
</protein>
<evidence type="ECO:0000313" key="2">
    <source>
        <dbReference type="Proteomes" id="UP000054166"/>
    </source>
</evidence>
<name>A0A0C3BVF8_PILCF</name>
<dbReference type="PANTHER" id="PTHR34846:SF5">
    <property type="entry name" value="CARBOXYMUCONOLACTONE DECARBOXYLASE-LIKE DOMAIN-CONTAINING PROTEIN"/>
    <property type="match status" value="1"/>
</dbReference>
<sequence>MASWNDCTVTNNHILPYFDSKTMPPAVAEALTTLPFERNIFKLLANADTLFIPFMKLLSSCWGEGRTLKSSEWQLTVLWTSSLLDAPYEWDMNEPVSRAFGYSDEQLALVRSGDLSSTKLFMDRQRLIREMVRELVEANGVSKANMVKARQTLGPKAAMEVMIIHGIYGMLARVMRSAKIDFNPEIPGLLDILKKFNAKAIEVEKREAEENGIAFYE</sequence>
<dbReference type="SUPFAM" id="SSF69118">
    <property type="entry name" value="AhpD-like"/>
    <property type="match status" value="1"/>
</dbReference>
<proteinExistence type="predicted"/>
<dbReference type="AlphaFoldDB" id="A0A0C3BVF8"/>